<name>A0A2V1GVS7_9GAMM</name>
<protein>
    <submittedName>
        <fullName evidence="1">Plasmid maintenance system killer</fullName>
    </submittedName>
</protein>
<proteinExistence type="predicted"/>
<dbReference type="EMBL" id="QDDL01000005">
    <property type="protein sequence ID" value="PVZ68441.1"/>
    <property type="molecule type" value="Genomic_DNA"/>
</dbReference>
<comment type="caution">
    <text evidence="1">The sequence shown here is derived from an EMBL/GenBank/DDBJ whole genome shotgun (WGS) entry which is preliminary data.</text>
</comment>
<dbReference type="InterPro" id="IPR035093">
    <property type="entry name" value="RelE/ParE_toxin_dom_sf"/>
</dbReference>
<accession>A0A2V1GVS7</accession>
<dbReference type="SUPFAM" id="SSF143011">
    <property type="entry name" value="RelE-like"/>
    <property type="match status" value="1"/>
</dbReference>
<organism evidence="1 2">
    <name type="scientific">Pelagibaculum spongiae</name>
    <dbReference type="NCBI Taxonomy" id="2080658"/>
    <lineage>
        <taxon>Bacteria</taxon>
        <taxon>Pseudomonadati</taxon>
        <taxon>Pseudomonadota</taxon>
        <taxon>Gammaproteobacteria</taxon>
        <taxon>Oceanospirillales</taxon>
        <taxon>Pelagibaculum</taxon>
    </lineage>
</organism>
<dbReference type="Gene3D" id="3.30.2310.20">
    <property type="entry name" value="RelE-like"/>
    <property type="match status" value="1"/>
</dbReference>
<dbReference type="Pfam" id="PF05015">
    <property type="entry name" value="HigB-like_toxin"/>
    <property type="match status" value="1"/>
</dbReference>
<dbReference type="AlphaFoldDB" id="A0A2V1GVS7"/>
<evidence type="ECO:0000313" key="1">
    <source>
        <dbReference type="EMBL" id="PVZ68441.1"/>
    </source>
</evidence>
<reference evidence="1 2" key="1">
    <citation type="submission" date="2018-04" db="EMBL/GenBank/DDBJ databases">
        <title>Thalassorhabdus spongiae gen. nov., sp. nov., isolated from a marine sponge in South-West Iceland.</title>
        <authorList>
            <person name="Knobloch S."/>
            <person name="Daussin A."/>
            <person name="Johannsson R."/>
            <person name="Marteinsson V.T."/>
        </authorList>
    </citation>
    <scope>NUCLEOTIDE SEQUENCE [LARGE SCALE GENOMIC DNA]</scope>
    <source>
        <strain evidence="1 2">Hp12</strain>
    </source>
</reference>
<dbReference type="InterPro" id="IPR007711">
    <property type="entry name" value="HigB-1"/>
</dbReference>
<gene>
    <name evidence="1" type="ORF">DC094_13405</name>
</gene>
<dbReference type="RefSeq" id="WP_116687768.1">
    <property type="nucleotide sequence ID" value="NZ_CAWNYD010000005.1"/>
</dbReference>
<dbReference type="OrthoDB" id="9801102at2"/>
<dbReference type="Proteomes" id="UP000244906">
    <property type="component" value="Unassembled WGS sequence"/>
</dbReference>
<keyword evidence="2" id="KW-1185">Reference proteome</keyword>
<sequence>MQIQFRTNKLEKCYLKHQQAIKAFGDQVAKKYIQRINTIKATTSIEDLMKLPGLRCHPLKGDRKGQYAVNLTGFYRLIFTMEGNTLKIAMIEEVSKHYDD</sequence>
<evidence type="ECO:0000313" key="2">
    <source>
        <dbReference type="Proteomes" id="UP000244906"/>
    </source>
</evidence>